<comment type="catalytic activity">
    <reaction evidence="7">
        <text>L-threonyl-[protein] + ATP = O-phospho-L-threonyl-[protein] + ADP + H(+)</text>
        <dbReference type="Rhea" id="RHEA:46608"/>
        <dbReference type="Rhea" id="RHEA-COMP:11060"/>
        <dbReference type="Rhea" id="RHEA-COMP:11605"/>
        <dbReference type="ChEBI" id="CHEBI:15378"/>
        <dbReference type="ChEBI" id="CHEBI:30013"/>
        <dbReference type="ChEBI" id="CHEBI:30616"/>
        <dbReference type="ChEBI" id="CHEBI:61977"/>
        <dbReference type="ChEBI" id="CHEBI:456216"/>
        <dbReference type="EC" id="2.7.11.1"/>
    </reaction>
</comment>
<dbReference type="InterPro" id="IPR011989">
    <property type="entry name" value="ARM-like"/>
</dbReference>
<keyword evidence="4 9" id="KW-0547">Nucleotide-binding</keyword>
<name>A0A061S2F9_9CHLO</name>
<feature type="compositionally biased region" description="Polar residues" evidence="10">
    <location>
        <begin position="766"/>
        <end position="789"/>
    </location>
</feature>
<feature type="compositionally biased region" description="Low complexity" evidence="10">
    <location>
        <begin position="916"/>
        <end position="934"/>
    </location>
</feature>
<evidence type="ECO:0000256" key="3">
    <source>
        <dbReference type="ARBA" id="ARBA00022679"/>
    </source>
</evidence>
<feature type="compositionally biased region" description="Low complexity" evidence="10">
    <location>
        <begin position="413"/>
        <end position="424"/>
    </location>
</feature>
<dbReference type="InterPro" id="IPR000225">
    <property type="entry name" value="Armadillo"/>
</dbReference>
<evidence type="ECO:0000256" key="10">
    <source>
        <dbReference type="SAM" id="MobiDB-lite"/>
    </source>
</evidence>
<dbReference type="InterPro" id="IPR053235">
    <property type="entry name" value="Ser_Thr_kinase"/>
</dbReference>
<evidence type="ECO:0000313" key="12">
    <source>
        <dbReference type="EMBL" id="JAC77164.1"/>
    </source>
</evidence>
<evidence type="ECO:0000259" key="11">
    <source>
        <dbReference type="PROSITE" id="PS50011"/>
    </source>
</evidence>
<feature type="compositionally biased region" description="Basic and acidic residues" evidence="10">
    <location>
        <begin position="533"/>
        <end position="551"/>
    </location>
</feature>
<evidence type="ECO:0000256" key="5">
    <source>
        <dbReference type="ARBA" id="ARBA00022777"/>
    </source>
</evidence>
<dbReference type="InterPro" id="IPR000719">
    <property type="entry name" value="Prot_kinase_dom"/>
</dbReference>
<dbReference type="PANTHER" id="PTHR24361:SF433">
    <property type="entry name" value="PROTEIN KINASE DOMAIN-CONTAINING PROTEIN"/>
    <property type="match status" value="1"/>
</dbReference>
<feature type="region of interest" description="Disordered" evidence="10">
    <location>
        <begin position="347"/>
        <end position="371"/>
    </location>
</feature>
<protein>
    <recommendedName>
        <fullName evidence="1">non-specific serine/threonine protein kinase</fullName>
        <ecNumber evidence="1">2.7.11.1</ecNumber>
    </recommendedName>
</protein>
<dbReference type="PROSITE" id="PS00108">
    <property type="entry name" value="PROTEIN_KINASE_ST"/>
    <property type="match status" value="1"/>
</dbReference>
<reference evidence="12" key="1">
    <citation type="submission" date="2014-05" db="EMBL/GenBank/DDBJ databases">
        <title>The transcriptome of the halophilic microalga Tetraselmis sp. GSL018 isolated from the Great Salt Lake, Utah.</title>
        <authorList>
            <person name="Jinkerson R.E."/>
            <person name="D'Adamo S."/>
            <person name="Posewitz M.C."/>
        </authorList>
    </citation>
    <scope>NUCLEOTIDE SEQUENCE</scope>
    <source>
        <strain evidence="12">GSL018</strain>
    </source>
</reference>
<dbReference type="PRINTS" id="PR00109">
    <property type="entry name" value="TYRKINASE"/>
</dbReference>
<feature type="region of interest" description="Disordered" evidence="10">
    <location>
        <begin position="388"/>
        <end position="436"/>
    </location>
</feature>
<proteinExistence type="predicted"/>
<keyword evidence="6 9" id="KW-0067">ATP-binding</keyword>
<dbReference type="SUPFAM" id="SSF48371">
    <property type="entry name" value="ARM repeat"/>
    <property type="match status" value="1"/>
</dbReference>
<dbReference type="Gene3D" id="1.25.10.10">
    <property type="entry name" value="Leucine-rich Repeat Variant"/>
    <property type="match status" value="2"/>
</dbReference>
<dbReference type="GO" id="GO:0004674">
    <property type="term" value="F:protein serine/threonine kinase activity"/>
    <property type="evidence" value="ECO:0007669"/>
    <property type="project" value="UniProtKB-KW"/>
</dbReference>
<dbReference type="PROSITE" id="PS50011">
    <property type="entry name" value="PROTEIN_KINASE_DOM"/>
    <property type="match status" value="1"/>
</dbReference>
<sequence>MPSQLPPSAVNRGQSLLNNKYAKLEAVGHGAYGIVFKGRDSTTGNLVAIKEVKLTGGSQEHLQDVLSEIDLLKSLKHEHIVKYLDSFKSRTHLYIILEFMEKGDLSSVLKPNKFGVFPEPLAAVYIAQILKGLQYLHEQGVVHRDIKGANILTTSEGLVKLADFGVATNLQEPHPGGAQDVVGTPYWMAPEVIEMTEVTAASDVWSVGCLVIELLTGHPPYYEFQPMSALFRIVQDTHPPLPEGISPPLEDFLLQCFQKEASLRPDAKTLLEHSWIRSNRSKRCIRATWSRTKGTRSKRGNGGNVHESVSSVMNRILQMDAEDDDDAGEGTEDAPLKEHVPNAFALEMDDGRSPSSLLAPRSKSTMGVDSGIGSITVNPMLLSRRAVNGQQTGAWPREGTASWEASRMEQSQGEAEAIAAEGGPSPHPPHQSPRWLQRRSVPNSSVYEDYADSLPGASWKGSLMARQNSDAVDSPMATDLLSLALSGPFGSADRGATLRTPKGPRPVGSLAFALAEGGGHSPRGAVGLSPAAKKGDSAMENDQDRVAERRQEKEEAKRLIALLSLESGSEGEGRVIGACQQLAGLLPESADRKACFVTNSGIVAAIELLDSGSTRVVMATLELVNTLVSNDTATLEQVSMMGMVPAVVRFAVPGNTVEIRQQAALFMRQLCFASPRTQQMLIACNGLPVLVGLVEDSGPTWRELIGQGVSCIWHILESQGVVNRVNDFCRMLAHHGLVERLVSCLSSASGSRRRGSRRKSVHPSPESKSALTAVPSLTDTRFSSHNAPGSSDRLAASSPPPSQQPSNSMNNSAGSEAELSAQMQGASVDKGLLDQIANLLLVFSIADSVVKNHLCRRETLMQLFDTVPHLEGMTCLKVLRCIKHLTMDESMLMMLQGDEIICRIVGLMNSQVMGVSSSASPSRSPSNSIHSPRPAQAPANLVAADDEHKLEVVHALYNLCRINKECQERAAREGAVPSLCRLAQLSPDSGSKLRTFAISTLCRLAHASSASRLQLLKANALSIFMRLLSEPRWQAPALDAAVTWLSEDLPRIEPKLMQDDSLWVFSSIFEKWKVQLTAGEGVGELKGLLEIFHRILMASRRINVALSEGPLPSLVVAMLRDDRPMTSLPLLKILRALYEAHPHPKEFIILHRIHSVVQTLAERGKSALVAKQAQNLLDAFQINSIL</sequence>
<dbReference type="EC" id="2.7.11.1" evidence="1"/>
<feature type="binding site" evidence="9">
    <location>
        <position position="50"/>
    </location>
    <ligand>
        <name>ATP</name>
        <dbReference type="ChEBI" id="CHEBI:30616"/>
    </ligand>
</feature>
<dbReference type="Pfam" id="PF00069">
    <property type="entry name" value="Pkinase"/>
    <property type="match status" value="1"/>
</dbReference>
<feature type="region of interest" description="Disordered" evidence="10">
    <location>
        <begin position="916"/>
        <end position="936"/>
    </location>
</feature>
<feature type="compositionally biased region" description="Polar residues" evidence="10">
    <location>
        <begin position="362"/>
        <end position="371"/>
    </location>
</feature>
<comment type="catalytic activity">
    <reaction evidence="8">
        <text>L-seryl-[protein] + ATP = O-phospho-L-seryl-[protein] + ADP + H(+)</text>
        <dbReference type="Rhea" id="RHEA:17989"/>
        <dbReference type="Rhea" id="RHEA-COMP:9863"/>
        <dbReference type="Rhea" id="RHEA-COMP:11604"/>
        <dbReference type="ChEBI" id="CHEBI:15378"/>
        <dbReference type="ChEBI" id="CHEBI:29999"/>
        <dbReference type="ChEBI" id="CHEBI:30616"/>
        <dbReference type="ChEBI" id="CHEBI:83421"/>
        <dbReference type="ChEBI" id="CHEBI:456216"/>
        <dbReference type="EC" id="2.7.11.1"/>
    </reaction>
</comment>
<feature type="domain" description="Protein kinase" evidence="11">
    <location>
        <begin position="21"/>
        <end position="276"/>
    </location>
</feature>
<feature type="region of interest" description="Disordered" evidence="10">
    <location>
        <begin position="516"/>
        <end position="551"/>
    </location>
</feature>
<dbReference type="InterPro" id="IPR016024">
    <property type="entry name" value="ARM-type_fold"/>
</dbReference>
<dbReference type="EMBL" id="GBEZ01008375">
    <property type="protein sequence ID" value="JAC77164.1"/>
    <property type="molecule type" value="Transcribed_RNA"/>
</dbReference>
<dbReference type="SMART" id="SM00220">
    <property type="entry name" value="S_TKc"/>
    <property type="match status" value="1"/>
</dbReference>
<evidence type="ECO:0000256" key="1">
    <source>
        <dbReference type="ARBA" id="ARBA00012513"/>
    </source>
</evidence>
<dbReference type="PANTHER" id="PTHR24361">
    <property type="entry name" value="MITOGEN-ACTIVATED KINASE KINASE KINASE"/>
    <property type="match status" value="1"/>
</dbReference>
<dbReference type="AlphaFoldDB" id="A0A061S2F9"/>
<evidence type="ECO:0000256" key="2">
    <source>
        <dbReference type="ARBA" id="ARBA00022527"/>
    </source>
</evidence>
<evidence type="ECO:0000256" key="9">
    <source>
        <dbReference type="PROSITE-ProRule" id="PRU10141"/>
    </source>
</evidence>
<dbReference type="SMART" id="SM00185">
    <property type="entry name" value="ARM"/>
    <property type="match status" value="6"/>
</dbReference>
<dbReference type="SUPFAM" id="SSF56112">
    <property type="entry name" value="Protein kinase-like (PK-like)"/>
    <property type="match status" value="1"/>
</dbReference>
<evidence type="ECO:0000256" key="4">
    <source>
        <dbReference type="ARBA" id="ARBA00022741"/>
    </source>
</evidence>
<feature type="compositionally biased region" description="Low complexity" evidence="10">
    <location>
        <begin position="804"/>
        <end position="813"/>
    </location>
</feature>
<dbReference type="InterPro" id="IPR017441">
    <property type="entry name" value="Protein_kinase_ATP_BS"/>
</dbReference>
<keyword evidence="3" id="KW-0808">Transferase</keyword>
<dbReference type="InterPro" id="IPR011009">
    <property type="entry name" value="Kinase-like_dom_sf"/>
</dbReference>
<accession>A0A061S2F9</accession>
<organism evidence="12">
    <name type="scientific">Tetraselmis sp. GSL018</name>
    <dbReference type="NCBI Taxonomy" id="582737"/>
    <lineage>
        <taxon>Eukaryota</taxon>
        <taxon>Viridiplantae</taxon>
        <taxon>Chlorophyta</taxon>
        <taxon>core chlorophytes</taxon>
        <taxon>Chlorodendrophyceae</taxon>
        <taxon>Chlorodendrales</taxon>
        <taxon>Chlorodendraceae</taxon>
        <taxon>Tetraselmis</taxon>
    </lineage>
</organism>
<dbReference type="CDD" id="cd06627">
    <property type="entry name" value="STKc_Cdc7_like"/>
    <property type="match status" value="1"/>
</dbReference>
<evidence type="ECO:0000256" key="6">
    <source>
        <dbReference type="ARBA" id="ARBA00022840"/>
    </source>
</evidence>
<dbReference type="PROSITE" id="PS00107">
    <property type="entry name" value="PROTEIN_KINASE_ATP"/>
    <property type="match status" value="1"/>
</dbReference>
<dbReference type="InterPro" id="IPR008271">
    <property type="entry name" value="Ser/Thr_kinase_AS"/>
</dbReference>
<gene>
    <name evidence="12" type="ORF">TSPGSL018_18375</name>
</gene>
<keyword evidence="5 12" id="KW-0418">Kinase</keyword>
<feature type="compositionally biased region" description="Basic residues" evidence="10">
    <location>
        <begin position="751"/>
        <end position="761"/>
    </location>
</feature>
<dbReference type="GO" id="GO:0005524">
    <property type="term" value="F:ATP binding"/>
    <property type="evidence" value="ECO:0007669"/>
    <property type="project" value="UniProtKB-UniRule"/>
</dbReference>
<evidence type="ECO:0000256" key="8">
    <source>
        <dbReference type="ARBA" id="ARBA00048679"/>
    </source>
</evidence>
<evidence type="ECO:0000256" key="7">
    <source>
        <dbReference type="ARBA" id="ARBA00047899"/>
    </source>
</evidence>
<dbReference type="GO" id="GO:0005737">
    <property type="term" value="C:cytoplasm"/>
    <property type="evidence" value="ECO:0007669"/>
    <property type="project" value="TreeGrafter"/>
</dbReference>
<dbReference type="InterPro" id="IPR001245">
    <property type="entry name" value="Ser-Thr/Tyr_kinase_cat_dom"/>
</dbReference>
<keyword evidence="2" id="KW-0723">Serine/threonine-protein kinase</keyword>
<feature type="region of interest" description="Disordered" evidence="10">
    <location>
        <begin position="750"/>
        <end position="821"/>
    </location>
</feature>
<dbReference type="Gene3D" id="1.10.510.10">
    <property type="entry name" value="Transferase(Phosphotransferase) domain 1"/>
    <property type="match status" value="1"/>
</dbReference>